<proteinExistence type="predicted"/>
<evidence type="ECO:0000313" key="3">
    <source>
        <dbReference type="Proteomes" id="UP001153069"/>
    </source>
</evidence>
<feature type="compositionally biased region" description="Basic and acidic residues" evidence="1">
    <location>
        <begin position="165"/>
        <end position="181"/>
    </location>
</feature>
<reference evidence="2" key="1">
    <citation type="submission" date="2020-06" db="EMBL/GenBank/DDBJ databases">
        <authorList>
            <consortium name="Plant Systems Biology data submission"/>
        </authorList>
    </citation>
    <scope>NUCLEOTIDE SEQUENCE</scope>
    <source>
        <strain evidence="2">D6</strain>
    </source>
</reference>
<keyword evidence="3" id="KW-1185">Reference proteome</keyword>
<evidence type="ECO:0000313" key="2">
    <source>
        <dbReference type="EMBL" id="CAB9524103.1"/>
    </source>
</evidence>
<accession>A0A9N8ENV4</accession>
<protein>
    <submittedName>
        <fullName evidence="2">Uncharacterized protein</fullName>
    </submittedName>
</protein>
<sequence length="341" mass="38955">MTYFQTEGINVPVAVQMTQLGADKVPILGIQCHLEDEPIFDKWALSGKHHPKYDVFHRKIQKSGRSQDLRKALAQHMAAVDAITGIPVDNISPAHSKAVFESMQQLTNDKGHKIFTDLEPHKTAIVTGKHYVLCHKDDRDLAVQELQKLFDVMPTAQHFQGKKPSIPERQPRPPKDTRFDDYSVSDTRTFQDRRDEGDSLGSTSLNGQEDYNQHVSRWQKFYKRMKNTKPAAEISVPAVPPTSGMGGDFSASQSKEIQDLKLAQTKLEEKLAAQQVAHQQEMERRLQNQQEFHHREMLKMQQQQQTIIQQAHLILICRGCYHQWASSMDTPTDHSMATNIR</sequence>
<comment type="caution">
    <text evidence="2">The sequence shown here is derived from an EMBL/GenBank/DDBJ whole genome shotgun (WGS) entry which is preliminary data.</text>
</comment>
<organism evidence="2 3">
    <name type="scientific">Seminavis robusta</name>
    <dbReference type="NCBI Taxonomy" id="568900"/>
    <lineage>
        <taxon>Eukaryota</taxon>
        <taxon>Sar</taxon>
        <taxon>Stramenopiles</taxon>
        <taxon>Ochrophyta</taxon>
        <taxon>Bacillariophyta</taxon>
        <taxon>Bacillariophyceae</taxon>
        <taxon>Bacillariophycidae</taxon>
        <taxon>Naviculales</taxon>
        <taxon>Naviculaceae</taxon>
        <taxon>Seminavis</taxon>
    </lineage>
</organism>
<feature type="region of interest" description="Disordered" evidence="1">
    <location>
        <begin position="157"/>
        <end position="210"/>
    </location>
</feature>
<gene>
    <name evidence="2" type="ORF">SEMRO_1494_G277370.1</name>
</gene>
<dbReference type="EMBL" id="CAICTM010001492">
    <property type="protein sequence ID" value="CAB9524103.1"/>
    <property type="molecule type" value="Genomic_DNA"/>
</dbReference>
<evidence type="ECO:0000256" key="1">
    <source>
        <dbReference type="SAM" id="MobiDB-lite"/>
    </source>
</evidence>
<feature type="compositionally biased region" description="Polar residues" evidence="1">
    <location>
        <begin position="200"/>
        <end position="210"/>
    </location>
</feature>
<dbReference type="Proteomes" id="UP001153069">
    <property type="component" value="Unassembled WGS sequence"/>
</dbReference>
<dbReference type="AlphaFoldDB" id="A0A9N8ENV4"/>
<name>A0A9N8ENV4_9STRA</name>